<dbReference type="InterPro" id="IPR001173">
    <property type="entry name" value="Glyco_trans_2-like"/>
</dbReference>
<organism evidence="3 4">
    <name type="scientific">Actinomadura macrotermitis</name>
    <dbReference type="NCBI Taxonomy" id="2585200"/>
    <lineage>
        <taxon>Bacteria</taxon>
        <taxon>Bacillati</taxon>
        <taxon>Actinomycetota</taxon>
        <taxon>Actinomycetes</taxon>
        <taxon>Streptosporangiales</taxon>
        <taxon>Thermomonosporaceae</taxon>
        <taxon>Actinomadura</taxon>
    </lineage>
</organism>
<protein>
    <submittedName>
        <fullName evidence="3">Undecaprenyl-phosphate 4-deoxy-4-formamido-L-arabinose transferase</fullName>
        <ecNumber evidence="3">2.4.2.53</ecNumber>
    </submittedName>
</protein>
<evidence type="ECO:0000259" key="2">
    <source>
        <dbReference type="Pfam" id="PF00535"/>
    </source>
</evidence>
<evidence type="ECO:0000313" key="3">
    <source>
        <dbReference type="EMBL" id="MQY03189.1"/>
    </source>
</evidence>
<dbReference type="EC" id="2.4.2.53" evidence="3"/>
<dbReference type="InterPro" id="IPR050256">
    <property type="entry name" value="Glycosyltransferase_2"/>
</dbReference>
<comment type="caution">
    <text evidence="3">The sequence shown here is derived from an EMBL/GenBank/DDBJ whole genome shotgun (WGS) entry which is preliminary data.</text>
</comment>
<dbReference type="AlphaFoldDB" id="A0A7K0BPR6"/>
<dbReference type="SUPFAM" id="SSF53448">
    <property type="entry name" value="Nucleotide-diphospho-sugar transferases"/>
    <property type="match status" value="1"/>
</dbReference>
<keyword evidence="3" id="KW-0328">Glycosyltransferase</keyword>
<evidence type="ECO:0000313" key="4">
    <source>
        <dbReference type="Proteomes" id="UP000487268"/>
    </source>
</evidence>
<dbReference type="PANTHER" id="PTHR48090:SF7">
    <property type="entry name" value="RFBJ PROTEIN"/>
    <property type="match status" value="1"/>
</dbReference>
<feature type="domain" description="Glycosyltransferase 2-like" evidence="2">
    <location>
        <begin position="40"/>
        <end position="192"/>
    </location>
</feature>
<keyword evidence="3" id="KW-0808">Transferase</keyword>
<dbReference type="Pfam" id="PF00535">
    <property type="entry name" value="Glycos_transf_2"/>
    <property type="match status" value="1"/>
</dbReference>
<dbReference type="Proteomes" id="UP000487268">
    <property type="component" value="Unassembled WGS sequence"/>
</dbReference>
<proteinExistence type="inferred from homology"/>
<dbReference type="CDD" id="cd04179">
    <property type="entry name" value="DPM_DPG-synthase_like"/>
    <property type="match status" value="1"/>
</dbReference>
<sequence>MHTPDSSVRVDGMLRAAPLTRPGALPAIGGRTRRWPTVTAVIPTLNEAENLRWLMPRLTAVDEIVIVDGRSTDGTVEYVLSVRPDAKIISEPPTGKGTAMRQGMAAATGEMIIMLDADGSMDPAEFDSFLALLCRGYDFVKGTRYGCGGGSDDLTGLRRLGNSALTWLANRLYRQRWSDLCYGYVAMRRDAVGRLALRSTGFEIETEMCVNAVRAGLRIAEVASHETERRFGESNLNTWRDGWRVLRTMVRLRFQGRLEPAPDAVDVTDVTVVHGLVPADPVQLGWQSAAYGRTGTE</sequence>
<comment type="similarity">
    <text evidence="1">Belongs to the glycosyltransferase 2 family.</text>
</comment>
<dbReference type="GO" id="GO:0099621">
    <property type="term" value="F:undecaprenyl-phosphate 4-deoxy-4-formamido-L-arabinose transferase activity"/>
    <property type="evidence" value="ECO:0007669"/>
    <property type="project" value="UniProtKB-EC"/>
</dbReference>
<dbReference type="EMBL" id="WEGH01000001">
    <property type="protein sequence ID" value="MQY03189.1"/>
    <property type="molecule type" value="Genomic_DNA"/>
</dbReference>
<dbReference type="Gene3D" id="3.90.550.10">
    <property type="entry name" value="Spore Coat Polysaccharide Biosynthesis Protein SpsA, Chain A"/>
    <property type="match status" value="1"/>
</dbReference>
<dbReference type="PANTHER" id="PTHR48090">
    <property type="entry name" value="UNDECAPRENYL-PHOSPHATE 4-DEOXY-4-FORMAMIDO-L-ARABINOSE TRANSFERASE-RELATED"/>
    <property type="match status" value="1"/>
</dbReference>
<accession>A0A7K0BPR6</accession>
<evidence type="ECO:0000256" key="1">
    <source>
        <dbReference type="ARBA" id="ARBA00006739"/>
    </source>
</evidence>
<reference evidence="3 4" key="1">
    <citation type="submission" date="2019-10" db="EMBL/GenBank/DDBJ databases">
        <title>Actinomadura rubteroloni sp. nov. and Actinomadura macrotermitis sp. nov., isolated from the gut of fungus growing-termite Macrotermes natalensis.</title>
        <authorList>
            <person name="Benndorf R."/>
            <person name="Martin K."/>
            <person name="Kuefner M."/>
            <person name="De Beer W."/>
            <person name="Kaster A.-K."/>
            <person name="Vollmers J."/>
            <person name="Poulsen M."/>
            <person name="Beemelmanns C."/>
        </authorList>
    </citation>
    <scope>NUCLEOTIDE SEQUENCE [LARGE SCALE GENOMIC DNA]</scope>
    <source>
        <strain evidence="3 4">RB68</strain>
    </source>
</reference>
<gene>
    <name evidence="3" type="primary">arnC_1</name>
    <name evidence="3" type="ORF">ACRB68_12300</name>
</gene>
<keyword evidence="4" id="KW-1185">Reference proteome</keyword>
<name>A0A7K0BPR6_9ACTN</name>
<dbReference type="InterPro" id="IPR029044">
    <property type="entry name" value="Nucleotide-diphossugar_trans"/>
</dbReference>